<dbReference type="VEuPathDB" id="FungiDB:BD410DRAFT_352945"/>
<dbReference type="EMBL" id="ML170158">
    <property type="protein sequence ID" value="TDL28241.1"/>
    <property type="molecule type" value="Genomic_DNA"/>
</dbReference>
<name>A0A4Y7QLW7_9AGAM</name>
<organism evidence="1 2">
    <name type="scientific">Rickenella mellea</name>
    <dbReference type="NCBI Taxonomy" id="50990"/>
    <lineage>
        <taxon>Eukaryota</taxon>
        <taxon>Fungi</taxon>
        <taxon>Dikarya</taxon>
        <taxon>Basidiomycota</taxon>
        <taxon>Agaricomycotina</taxon>
        <taxon>Agaricomycetes</taxon>
        <taxon>Hymenochaetales</taxon>
        <taxon>Rickenellaceae</taxon>
        <taxon>Rickenella</taxon>
    </lineage>
</organism>
<accession>A0A4Y7QLW7</accession>
<evidence type="ECO:0000313" key="1">
    <source>
        <dbReference type="EMBL" id="TDL28241.1"/>
    </source>
</evidence>
<gene>
    <name evidence="1" type="ORF">BD410DRAFT_352945</name>
</gene>
<sequence>MPSCSPVYPSFTLVVTEKLWRSGRVCHSRATYGRRPAFDIDTSVDALMTTMDDRWEARGPGPFLSTIVRVHQTNVGVSLTDISFHGPPLSGTNRPRRE</sequence>
<proteinExistence type="predicted"/>
<reference evidence="1 2" key="1">
    <citation type="submission" date="2018-06" db="EMBL/GenBank/DDBJ databases">
        <title>A transcriptomic atlas of mushroom development highlights an independent origin of complex multicellularity.</title>
        <authorList>
            <consortium name="DOE Joint Genome Institute"/>
            <person name="Krizsan K."/>
            <person name="Almasi E."/>
            <person name="Merenyi Z."/>
            <person name="Sahu N."/>
            <person name="Viragh M."/>
            <person name="Koszo T."/>
            <person name="Mondo S."/>
            <person name="Kiss B."/>
            <person name="Balint B."/>
            <person name="Kues U."/>
            <person name="Barry K."/>
            <person name="Hegedus J.C."/>
            <person name="Henrissat B."/>
            <person name="Johnson J."/>
            <person name="Lipzen A."/>
            <person name="Ohm R."/>
            <person name="Nagy I."/>
            <person name="Pangilinan J."/>
            <person name="Yan J."/>
            <person name="Xiong Y."/>
            <person name="Grigoriev I.V."/>
            <person name="Hibbett D.S."/>
            <person name="Nagy L.G."/>
        </authorList>
    </citation>
    <scope>NUCLEOTIDE SEQUENCE [LARGE SCALE GENOMIC DNA]</scope>
    <source>
        <strain evidence="1 2">SZMC22713</strain>
    </source>
</reference>
<dbReference type="AlphaFoldDB" id="A0A4Y7QLW7"/>
<protein>
    <submittedName>
        <fullName evidence="1">Uncharacterized protein</fullName>
    </submittedName>
</protein>
<keyword evidence="2" id="KW-1185">Reference proteome</keyword>
<evidence type="ECO:0000313" key="2">
    <source>
        <dbReference type="Proteomes" id="UP000294933"/>
    </source>
</evidence>
<dbReference type="Proteomes" id="UP000294933">
    <property type="component" value="Unassembled WGS sequence"/>
</dbReference>